<dbReference type="EMBL" id="JANCLU010000016">
    <property type="protein sequence ID" value="MCP8939938.1"/>
    <property type="molecule type" value="Genomic_DNA"/>
</dbReference>
<comment type="caution">
    <text evidence="3">The sequence shown here is derived from an EMBL/GenBank/DDBJ whole genome shotgun (WGS) entry which is preliminary data.</text>
</comment>
<evidence type="ECO:0000256" key="2">
    <source>
        <dbReference type="ARBA" id="ARBA00022842"/>
    </source>
</evidence>
<dbReference type="CDD" id="cd07186">
    <property type="entry name" value="CofD_like"/>
    <property type="match status" value="1"/>
</dbReference>
<evidence type="ECO:0000313" key="4">
    <source>
        <dbReference type="Proteomes" id="UP001205890"/>
    </source>
</evidence>
<dbReference type="SUPFAM" id="SSF142338">
    <property type="entry name" value="CofD-like"/>
    <property type="match status" value="1"/>
</dbReference>
<dbReference type="InterPro" id="IPR010115">
    <property type="entry name" value="FbiA/CofD"/>
</dbReference>
<dbReference type="Gene3D" id="3.40.50.10680">
    <property type="entry name" value="CofD-like domains"/>
    <property type="match status" value="1"/>
</dbReference>
<dbReference type="PANTHER" id="PTHR43007">
    <property type="entry name" value="2-PHOSPHO-L-LACTATE TRANSFERASE"/>
    <property type="match status" value="1"/>
</dbReference>
<dbReference type="Pfam" id="PF01933">
    <property type="entry name" value="CofD"/>
    <property type="match status" value="1"/>
</dbReference>
<keyword evidence="4" id="KW-1185">Reference proteome</keyword>
<gene>
    <name evidence="3" type="primary">cofD</name>
    <name evidence="3" type="ORF">NK718_15540</name>
</gene>
<dbReference type="PANTHER" id="PTHR43007:SF1">
    <property type="entry name" value="2-PHOSPHO-L-LACTATE TRANSFERASE"/>
    <property type="match status" value="1"/>
</dbReference>
<keyword evidence="2" id="KW-0460">Magnesium</keyword>
<dbReference type="EC" id="2.7.8.28" evidence="3"/>
<evidence type="ECO:0000313" key="3">
    <source>
        <dbReference type="EMBL" id="MCP8939938.1"/>
    </source>
</evidence>
<organism evidence="3 4">
    <name type="scientific">Alsobacter ponti</name>
    <dbReference type="NCBI Taxonomy" id="2962936"/>
    <lineage>
        <taxon>Bacteria</taxon>
        <taxon>Pseudomonadati</taxon>
        <taxon>Pseudomonadota</taxon>
        <taxon>Alphaproteobacteria</taxon>
        <taxon>Hyphomicrobiales</taxon>
        <taxon>Alsobacteraceae</taxon>
        <taxon>Alsobacter</taxon>
    </lineage>
</organism>
<dbReference type="Proteomes" id="UP001205890">
    <property type="component" value="Unassembled WGS sequence"/>
</dbReference>
<dbReference type="HAMAP" id="MF_01257">
    <property type="entry name" value="CofD"/>
    <property type="match status" value="1"/>
</dbReference>
<reference evidence="3 4" key="1">
    <citation type="submission" date="2022-07" db="EMBL/GenBank/DDBJ databases">
        <authorList>
            <person name="Li W.-J."/>
            <person name="Deng Q.-Q."/>
        </authorList>
    </citation>
    <scope>NUCLEOTIDE SEQUENCE [LARGE SCALE GENOMIC DNA]</scope>
    <source>
        <strain evidence="3 4">SYSU M60028</strain>
    </source>
</reference>
<name>A0ABT1LGB0_9HYPH</name>
<sequence length="314" mass="32948">MSKVVALAGGVGGAKLAHGLALAGADLTVVVNTGDDFRPMGLHVSPDIDTVVYTLSGLANRAQGWGIEGETWSFMEQVSRLGGPTWFNLGDRDLAMHVLRTQRLAAGETLTAITGDFAARLGIASRILPMCDEAVATMVRTPDGELPFQDYFVRLRCAVTVEGFRFAGIDNARASDEVVAALADPDLSAVIVCPSNPFVSVDPILSVPGLRAAIPKSRPIVAVSPIIAGQAVKGPAAAMLRDLGFDVSALGVARHYAGWIGGLVVDTRDEALAASIEALGMKVLLTDTLMKTDSDRERLARETLAFAERLGGAP</sequence>
<dbReference type="Gene3D" id="1.10.8.240">
    <property type="entry name" value="CofD-like domain"/>
    <property type="match status" value="1"/>
</dbReference>
<evidence type="ECO:0000256" key="1">
    <source>
        <dbReference type="ARBA" id="ARBA00022679"/>
    </source>
</evidence>
<dbReference type="RefSeq" id="WP_254744113.1">
    <property type="nucleotide sequence ID" value="NZ_JANCLU010000016.1"/>
</dbReference>
<keyword evidence="1 3" id="KW-0808">Transferase</keyword>
<dbReference type="NCBIfam" id="TIGR01819">
    <property type="entry name" value="F420_cofD"/>
    <property type="match status" value="1"/>
</dbReference>
<proteinExistence type="inferred from homology"/>
<dbReference type="InterPro" id="IPR038136">
    <property type="entry name" value="CofD-like_dom_sf"/>
</dbReference>
<dbReference type="GO" id="GO:0043743">
    <property type="term" value="F:LPPG:FO 2-phospho-L-lactate transferase activity"/>
    <property type="evidence" value="ECO:0007669"/>
    <property type="project" value="UniProtKB-EC"/>
</dbReference>
<protein>
    <submittedName>
        <fullName evidence="3">2-phospho-L-lactate transferase</fullName>
        <ecNumber evidence="3">2.7.8.28</ecNumber>
    </submittedName>
</protein>
<accession>A0ABT1LGB0</accession>
<dbReference type="InterPro" id="IPR002882">
    <property type="entry name" value="CofD"/>
</dbReference>